<comment type="caution">
    <text evidence="6">The sequence shown here is derived from an EMBL/GenBank/DDBJ whole genome shotgun (WGS) entry which is preliminary data.</text>
</comment>
<dbReference type="SUPFAM" id="SSF47576">
    <property type="entry name" value="Calponin-homology domain, CH-domain"/>
    <property type="match status" value="1"/>
</dbReference>
<protein>
    <recommendedName>
        <fullName evidence="8">Calponin-homology (CH) domain-containing protein</fullName>
    </recommendedName>
</protein>
<evidence type="ECO:0000256" key="2">
    <source>
        <dbReference type="SAM" id="Coils"/>
    </source>
</evidence>
<dbReference type="Proteomes" id="UP000827986">
    <property type="component" value="Unassembled WGS sequence"/>
</dbReference>
<feature type="region of interest" description="Disordered" evidence="3">
    <location>
        <begin position="405"/>
        <end position="431"/>
    </location>
</feature>
<evidence type="ECO:0000313" key="7">
    <source>
        <dbReference type="Proteomes" id="UP000827986"/>
    </source>
</evidence>
<feature type="compositionally biased region" description="Basic and acidic residues" evidence="3">
    <location>
        <begin position="175"/>
        <end position="194"/>
    </location>
</feature>
<dbReference type="InterPro" id="IPR044801">
    <property type="entry name" value="Filamin"/>
</dbReference>
<dbReference type="GO" id="GO:0051015">
    <property type="term" value="F:actin filament binding"/>
    <property type="evidence" value="ECO:0007669"/>
    <property type="project" value="InterPro"/>
</dbReference>
<feature type="compositionally biased region" description="Basic residues" evidence="3">
    <location>
        <begin position="598"/>
        <end position="607"/>
    </location>
</feature>
<organism evidence="6 7">
    <name type="scientific">Mauremys mutica</name>
    <name type="common">yellowpond turtle</name>
    <dbReference type="NCBI Taxonomy" id="74926"/>
    <lineage>
        <taxon>Eukaryota</taxon>
        <taxon>Metazoa</taxon>
        <taxon>Chordata</taxon>
        <taxon>Craniata</taxon>
        <taxon>Vertebrata</taxon>
        <taxon>Euteleostomi</taxon>
        <taxon>Archelosauria</taxon>
        <taxon>Testudinata</taxon>
        <taxon>Testudines</taxon>
        <taxon>Cryptodira</taxon>
        <taxon>Durocryptodira</taxon>
        <taxon>Testudinoidea</taxon>
        <taxon>Geoemydidae</taxon>
        <taxon>Geoemydinae</taxon>
        <taxon>Mauremys</taxon>
    </lineage>
</organism>
<dbReference type="Pfam" id="PF12424">
    <property type="entry name" value="ATP_Ca_trans_C"/>
    <property type="match status" value="1"/>
</dbReference>
<sequence length="704" mass="76375">HRGHRRRQGGLGHHPDRRQLLQHRQGGDVGPERVRQHLQVPAVPAHRQRGGRGGGLHRRLHHPGLPAQGGADALGQSHHGHVRLPGAGHGAAHRVAAAAQTLRAQQAPHLPHHDEKHPGPQRLPAEHHLQPALRGGDDLRHRQRAERPPARAPVGALHHHLQHLRPDAAFQRGQRPQDPRRAERLPGRLREPHLLRHRPGHLRHPDRHRAVRGEAVQLLAPQRRAMALVIATVPTSHLKCLKEAGHGPSKDEITDEEMAEDEEEIDHAERELRRGQILWFRGLNRIQTQMEVVSTFKRSGSFQGAVRRRSSVLSQLHEHTARGHYPQAGLTPVLCGGHGQAQGASMGWMDGCGVGQRAGDGWAPGAAGLALRPPRRWRSCAGATRPAWPLPGGCRVPTPAPCNGAVEAEGPIRSTSQSPGAAPSGSSPQCRAQELGFASNSKAIVDGNLKLILGLIWTLILHYSISMPMWDEEDDEETKKQTPKQRLLGWIQNKLPELPITNFSKDWQSGRALGALVDSCAPGQGHRKQRQEPNFLRLVYSQSDGGPQGDGAVRGAAHCKEPVRGDGGEIVGRRWAGDGPGARPGAHGQHCQQSHLLRGLHGRRGGRRGGGDGAGPQRAEGDSGAAAGGQGREHLPVHLPPGLRGHLRRPRDLRGHAHPPQPLHRRCGAGCPSSLSVCLSLDEPPSRILGWCPSPWRQAGPGLM</sequence>
<feature type="compositionally biased region" description="Basic and acidic residues" evidence="3">
    <location>
        <begin position="558"/>
        <end position="576"/>
    </location>
</feature>
<dbReference type="InterPro" id="IPR036872">
    <property type="entry name" value="CH_dom_sf"/>
</dbReference>
<dbReference type="Pfam" id="PF00307">
    <property type="entry name" value="CH"/>
    <property type="match status" value="1"/>
</dbReference>
<feature type="region of interest" description="Disordered" evidence="3">
    <location>
        <begin position="166"/>
        <end position="209"/>
    </location>
</feature>
<feature type="domain" description="Plasma membrane calcium transporting P-type ATPase C-terminal" evidence="5">
    <location>
        <begin position="275"/>
        <end position="305"/>
    </location>
</feature>
<dbReference type="InterPro" id="IPR022141">
    <property type="entry name" value="ATP_Ca_trans_C"/>
</dbReference>
<gene>
    <name evidence="6" type="ORF">KIL84_017888</name>
</gene>
<dbReference type="GO" id="GO:0030036">
    <property type="term" value="P:actin cytoskeleton organization"/>
    <property type="evidence" value="ECO:0007669"/>
    <property type="project" value="InterPro"/>
</dbReference>
<dbReference type="Gene3D" id="1.10.418.10">
    <property type="entry name" value="Calponin-like domain"/>
    <property type="match status" value="2"/>
</dbReference>
<feature type="compositionally biased region" description="Low complexity" evidence="3">
    <location>
        <begin position="416"/>
        <end position="429"/>
    </location>
</feature>
<keyword evidence="7" id="KW-1185">Reference proteome</keyword>
<dbReference type="PANTHER" id="PTHR38537">
    <property type="entry name" value="JITTERBUG, ISOFORM N"/>
    <property type="match status" value="1"/>
</dbReference>
<feature type="non-terminal residue" evidence="6">
    <location>
        <position position="1"/>
    </location>
</feature>
<evidence type="ECO:0000259" key="4">
    <source>
        <dbReference type="Pfam" id="PF00307"/>
    </source>
</evidence>
<dbReference type="PANTHER" id="PTHR38537:SF5">
    <property type="entry name" value="FILAMIN-A"/>
    <property type="match status" value="1"/>
</dbReference>
<feature type="coiled-coil region" evidence="2">
    <location>
        <begin position="251"/>
        <end position="278"/>
    </location>
</feature>
<evidence type="ECO:0000256" key="3">
    <source>
        <dbReference type="SAM" id="MobiDB-lite"/>
    </source>
</evidence>
<feature type="domain" description="Calponin-homology (CH)" evidence="4">
    <location>
        <begin position="482"/>
        <end position="528"/>
    </location>
</feature>
<accession>A0A9D3XX50</accession>
<feature type="compositionally biased region" description="Basic residues" evidence="3">
    <location>
        <begin position="46"/>
        <end position="62"/>
    </location>
</feature>
<evidence type="ECO:0008006" key="8">
    <source>
        <dbReference type="Google" id="ProtNLM"/>
    </source>
</evidence>
<dbReference type="EMBL" id="JAHDVG010000328">
    <property type="protein sequence ID" value="KAH1187901.1"/>
    <property type="molecule type" value="Genomic_DNA"/>
</dbReference>
<evidence type="ECO:0000256" key="1">
    <source>
        <dbReference type="ARBA" id="ARBA00022737"/>
    </source>
</evidence>
<dbReference type="GO" id="GO:0005388">
    <property type="term" value="F:P-type calcium transporter activity"/>
    <property type="evidence" value="ECO:0007669"/>
    <property type="project" value="InterPro"/>
</dbReference>
<feature type="non-terminal residue" evidence="6">
    <location>
        <position position="704"/>
    </location>
</feature>
<dbReference type="InterPro" id="IPR001715">
    <property type="entry name" value="CH_dom"/>
</dbReference>
<reference evidence="6" key="1">
    <citation type="submission" date="2021-09" db="EMBL/GenBank/DDBJ databases">
        <title>The genome of Mauremys mutica provides insights into the evolution of semi-aquatic lifestyle.</title>
        <authorList>
            <person name="Gong S."/>
            <person name="Gao Y."/>
        </authorList>
    </citation>
    <scope>NUCLEOTIDE SEQUENCE</scope>
    <source>
        <strain evidence="6">MM-2020</strain>
        <tissue evidence="6">Muscle</tissue>
    </source>
</reference>
<feature type="region of interest" description="Disordered" evidence="3">
    <location>
        <begin position="545"/>
        <end position="666"/>
    </location>
</feature>
<evidence type="ECO:0000259" key="5">
    <source>
        <dbReference type="Pfam" id="PF12424"/>
    </source>
</evidence>
<keyword evidence="2" id="KW-0175">Coiled coil</keyword>
<name>A0A9D3XX50_9SAUR</name>
<proteinExistence type="predicted"/>
<feature type="region of interest" description="Disordered" evidence="3">
    <location>
        <begin position="1"/>
        <end position="74"/>
    </location>
</feature>
<evidence type="ECO:0000313" key="6">
    <source>
        <dbReference type="EMBL" id="KAH1187901.1"/>
    </source>
</evidence>
<dbReference type="AlphaFoldDB" id="A0A9D3XX50"/>
<keyword evidence="1" id="KW-0677">Repeat</keyword>
<feature type="compositionally biased region" description="Basic residues" evidence="3">
    <location>
        <begin position="195"/>
        <end position="209"/>
    </location>
</feature>